<keyword evidence="1 2" id="KW-0732">Signal</keyword>
<dbReference type="KEGG" id="fsn:GS03_02405"/>
<dbReference type="EMBL" id="CP038810">
    <property type="protein sequence ID" value="QBZ98893.1"/>
    <property type="molecule type" value="Genomic_DNA"/>
</dbReference>
<evidence type="ECO:0000256" key="1">
    <source>
        <dbReference type="ARBA" id="ARBA00022729"/>
    </source>
</evidence>
<sequence length="1219" mass="130644">MKKINIYLLMPLFLISVVVSGQTTTTYNLGNQSTFTNTGTQWDSVTSTTSPDGKVRTQAATTKWHSTGYGVVFQNGNSLEIDVLSGSNTIRFYGSVYSAGTMNGGSVLAGSDLGSINVDIDAHPGMADQTGYYEFNYVGGATTLYFTFSGSNAYTPAIQVTNLPVTVVLTDVWDFGATQLDTSNYNNLLNETVINSWYGATVPGTAGVNFPVSFTSGALSWVGNSGDRLRTINTNLTRFDANVASVTTHNGRVYCNGTPNLSAGVPTNRFMRMTLNEDDQVTVICRTDAAGAFNFVDENNPVLQSDLLDVTFASGSVTEAKFVAKNASTFKIYSANGKASFYRILRKPAIYTNVSGDIDLSQAAGIPGNYAVVFTNAAGKSWTAQMNMDGTYNANLPIGYSYTISLVNANGYIITNGTTLDLTAVLTSTFNHDITILQVTLYQVSGAITGLGTAISNLSLAYVANPATVYTPTPVVNAINGTYTVQLEANVSYTITANGVNDYQIDTNTITIPTSDTTSDITFTAKPVYNVTINTTGLTPTQQSNLHLTFTNLNESGYIYNFTTISGIALRDGTYSVSASGLDNYPVQLALTSNLVVNGVGTSKTLNFVPVTVWSFDDKIITTATSAYKGMLFTGNISNSISQGHLIGQPGGTIQVPVNPGEKVSVTYYYSAGFSIEGGATITTVNSTGTTSLIDITEYTYTGSTAGYVNIAVSATSYFTEIKIGGSIPYSPVITVGTDKDYQTINAALDAVSNMIRTSTDRVTIMIDPGNYEEMLVINQPLVKLKNASTTPSTALLNGGVSIDANAVRITSYYGHGYTYFSMSSDQKWHQDVLNVNTANGYASYQNVGAGTTNGSYWNATVVVGADGFEADGIIFENSFNQYISNKESQDTVLAWTVGSPGVRPTNVGNTNVQNRTMVERAAAIAIKNNIQKVILNKCRVVGRQDSFFGGTGSRVAVYKGDYMGAVDYIFGGMDVVFYQSKLSMNVSDQANDQAYITAAQQTTGRGFLMYECTITSAEPLIETASVYRAKPGYFGRPWQANTSEVVFYNTTIETSNYPGFIGNSLIVPLGWQNTLGGTSSGMYEYGTTEISGVNNTPSRASWSTSLTNPILNDGSPITTFNFTQGNDSWDPFPQLILDDSLGNNDFQPNSGVNVYAFKNTVVISNVKSNTSVAVYAMNGSLVKSFKTDTDTEFNLSKGLWIVHVKAEDGQKSVKLLTF</sequence>
<keyword evidence="4" id="KW-1185">Reference proteome</keyword>
<feature type="chain" id="PRO_5020398118" description="Pectinesterase catalytic domain-containing protein" evidence="2">
    <location>
        <begin position="22"/>
        <end position="1219"/>
    </location>
</feature>
<evidence type="ECO:0008006" key="5">
    <source>
        <dbReference type="Google" id="ProtNLM"/>
    </source>
</evidence>
<dbReference type="OrthoDB" id="1208312at2"/>
<gene>
    <name evidence="3" type="ORF">GS03_02405</name>
</gene>
<dbReference type="GO" id="GO:0052689">
    <property type="term" value="F:carboxylic ester hydrolase activity"/>
    <property type="evidence" value="ECO:0007669"/>
    <property type="project" value="TreeGrafter"/>
</dbReference>
<dbReference type="Proteomes" id="UP000296862">
    <property type="component" value="Chromosome"/>
</dbReference>
<accession>A0A4P7PXS7</accession>
<reference evidence="3 4" key="1">
    <citation type="submission" date="2019-04" db="EMBL/GenBank/DDBJ databases">
        <title>Flavobacterium sp. GS03.</title>
        <authorList>
            <person name="Kim H."/>
        </authorList>
    </citation>
    <scope>NUCLEOTIDE SEQUENCE [LARGE SCALE GENOMIC DNA]</scope>
    <source>
        <strain evidence="3 4">GS03</strain>
    </source>
</reference>
<evidence type="ECO:0000313" key="4">
    <source>
        <dbReference type="Proteomes" id="UP000296862"/>
    </source>
</evidence>
<organism evidence="3 4">
    <name type="scientific">Flavobacterium sangjuense</name>
    <dbReference type="NCBI Taxonomy" id="2518177"/>
    <lineage>
        <taxon>Bacteria</taxon>
        <taxon>Pseudomonadati</taxon>
        <taxon>Bacteroidota</taxon>
        <taxon>Flavobacteriia</taxon>
        <taxon>Flavobacteriales</taxon>
        <taxon>Flavobacteriaceae</taxon>
        <taxon>Flavobacterium</taxon>
    </lineage>
</organism>
<dbReference type="InterPro" id="IPR012334">
    <property type="entry name" value="Pectin_lyas_fold"/>
</dbReference>
<dbReference type="NCBIfam" id="TIGR04183">
    <property type="entry name" value="Por_Secre_tail"/>
    <property type="match status" value="1"/>
</dbReference>
<dbReference type="RefSeq" id="WP_136152774.1">
    <property type="nucleotide sequence ID" value="NZ_CP038810.1"/>
</dbReference>
<dbReference type="Gene3D" id="2.160.20.10">
    <property type="entry name" value="Single-stranded right-handed beta-helix, Pectin lyase-like"/>
    <property type="match status" value="1"/>
</dbReference>
<dbReference type="InterPro" id="IPR026444">
    <property type="entry name" value="Secre_tail"/>
</dbReference>
<dbReference type="PANTHER" id="PTHR31321:SF57">
    <property type="entry name" value="PECTINESTERASE 53-RELATED"/>
    <property type="match status" value="1"/>
</dbReference>
<proteinExistence type="predicted"/>
<evidence type="ECO:0000313" key="3">
    <source>
        <dbReference type="EMBL" id="QBZ98893.1"/>
    </source>
</evidence>
<dbReference type="SUPFAM" id="SSF51126">
    <property type="entry name" value="Pectin lyase-like"/>
    <property type="match status" value="1"/>
</dbReference>
<dbReference type="InterPro" id="IPR011050">
    <property type="entry name" value="Pectin_lyase_fold/virulence"/>
</dbReference>
<evidence type="ECO:0000256" key="2">
    <source>
        <dbReference type="SAM" id="SignalP"/>
    </source>
</evidence>
<name>A0A4P7PXS7_9FLAO</name>
<protein>
    <recommendedName>
        <fullName evidence="5">Pectinesterase catalytic domain-containing protein</fullName>
    </recommendedName>
</protein>
<dbReference type="AlphaFoldDB" id="A0A4P7PXS7"/>
<feature type="signal peptide" evidence="2">
    <location>
        <begin position="1"/>
        <end position="21"/>
    </location>
</feature>
<dbReference type="PANTHER" id="PTHR31321">
    <property type="entry name" value="ACYL-COA THIOESTER HYDROLASE YBHC-RELATED"/>
    <property type="match status" value="1"/>
</dbReference>